<name>V2Z703_9FIRM</name>
<evidence type="ECO:0000313" key="2">
    <source>
        <dbReference type="Proteomes" id="UP000018227"/>
    </source>
</evidence>
<sequence length="67" mass="8053">MNNELYITKGKKRLGRIQSLFHVRITTYLNCNKKIIKIIKKLLTKPELLYEKLIYGKLFSLNREELQ</sequence>
<proteinExistence type="predicted"/>
<dbReference type="Proteomes" id="UP000018227">
    <property type="component" value="Unassembled WGS sequence"/>
</dbReference>
<evidence type="ECO:0000313" key="1">
    <source>
        <dbReference type="EMBL" id="ESL02695.1"/>
    </source>
</evidence>
<protein>
    <submittedName>
        <fullName evidence="1">Uncharacterized protein</fullName>
    </submittedName>
</protein>
<dbReference type="HOGENOM" id="CLU_2804565_0_0_9"/>
<reference evidence="1 2" key="1">
    <citation type="submission" date="2013-06" db="EMBL/GenBank/DDBJ databases">
        <authorList>
            <person name="Weinstock G."/>
            <person name="Sodergren E."/>
            <person name="Clifton S."/>
            <person name="Fulton L."/>
            <person name="Fulton B."/>
            <person name="Courtney L."/>
            <person name="Fronick C."/>
            <person name="Harrison M."/>
            <person name="Strong C."/>
            <person name="Farmer C."/>
            <person name="Delahaunty K."/>
            <person name="Markovic C."/>
            <person name="Hall O."/>
            <person name="Minx P."/>
            <person name="Tomlinson C."/>
            <person name="Mitreva M."/>
            <person name="Nelson J."/>
            <person name="Hou S."/>
            <person name="Wollam A."/>
            <person name="Pepin K.H."/>
            <person name="Johnson M."/>
            <person name="Bhonagiri V."/>
            <person name="Nash W.E."/>
            <person name="Warren W."/>
            <person name="Chinwalla A."/>
            <person name="Mardis E.R."/>
            <person name="Wilson R.K."/>
        </authorList>
    </citation>
    <scope>NUCLEOTIDE SEQUENCE [LARGE SCALE GENOMIC DNA]</scope>
    <source>
        <strain evidence="1 2">ATCC 51271</strain>
    </source>
</reference>
<dbReference type="EMBL" id="ACIL03000013">
    <property type="protein sequence ID" value="ESL02695.1"/>
    <property type="molecule type" value="Genomic_DNA"/>
</dbReference>
<accession>V2Z703</accession>
<dbReference type="AlphaFoldDB" id="V2Z703"/>
<organism evidence="1 2">
    <name type="scientific">Catonella morbi ATCC 51271</name>
    <dbReference type="NCBI Taxonomy" id="592026"/>
    <lineage>
        <taxon>Bacteria</taxon>
        <taxon>Bacillati</taxon>
        <taxon>Bacillota</taxon>
        <taxon>Clostridia</taxon>
        <taxon>Lachnospirales</taxon>
        <taxon>Lachnospiraceae</taxon>
        <taxon>Catonella</taxon>
    </lineage>
</organism>
<keyword evidence="2" id="KW-1185">Reference proteome</keyword>
<gene>
    <name evidence="1" type="ORF">GCWU0000282_001565</name>
</gene>
<dbReference type="STRING" id="592026.GCWU0000282_001565"/>
<comment type="caution">
    <text evidence="1">The sequence shown here is derived from an EMBL/GenBank/DDBJ whole genome shotgun (WGS) entry which is preliminary data.</text>
</comment>